<protein>
    <submittedName>
        <fullName evidence="1">Uncharacterized protein</fullName>
    </submittedName>
</protein>
<name>A0A0F9JG74_9ZZZZ</name>
<gene>
    <name evidence="1" type="ORF">LCGC14_1828850</name>
</gene>
<proteinExistence type="predicted"/>
<dbReference type="AlphaFoldDB" id="A0A0F9JG74"/>
<evidence type="ECO:0000313" key="1">
    <source>
        <dbReference type="EMBL" id="KKL97997.1"/>
    </source>
</evidence>
<reference evidence="1" key="1">
    <citation type="journal article" date="2015" name="Nature">
        <title>Complex archaea that bridge the gap between prokaryotes and eukaryotes.</title>
        <authorList>
            <person name="Spang A."/>
            <person name="Saw J.H."/>
            <person name="Jorgensen S.L."/>
            <person name="Zaremba-Niedzwiedzka K."/>
            <person name="Martijn J."/>
            <person name="Lind A.E."/>
            <person name="van Eijk R."/>
            <person name="Schleper C."/>
            <person name="Guy L."/>
            <person name="Ettema T.J."/>
        </authorList>
    </citation>
    <scope>NUCLEOTIDE SEQUENCE</scope>
</reference>
<accession>A0A0F9JG74</accession>
<comment type="caution">
    <text evidence="1">The sequence shown here is derived from an EMBL/GenBank/DDBJ whole genome shotgun (WGS) entry which is preliminary data.</text>
</comment>
<organism evidence="1">
    <name type="scientific">marine sediment metagenome</name>
    <dbReference type="NCBI Taxonomy" id="412755"/>
    <lineage>
        <taxon>unclassified sequences</taxon>
        <taxon>metagenomes</taxon>
        <taxon>ecological metagenomes</taxon>
    </lineage>
</organism>
<dbReference type="EMBL" id="LAZR01018027">
    <property type="protein sequence ID" value="KKL97997.1"/>
    <property type="molecule type" value="Genomic_DNA"/>
</dbReference>
<sequence length="69" mass="7564">MKGQEMSEWKADNGVMVSVDRNTLTIRQIGGDGLRLIAVINDSDTLGQIGAELQRQADYRQSLEGGVEE</sequence>